<gene>
    <name evidence="2" type="ORF">RN606_05715</name>
</gene>
<accession>A0AA96FBQ8</accession>
<feature type="region of interest" description="Disordered" evidence="1">
    <location>
        <begin position="1"/>
        <end position="29"/>
    </location>
</feature>
<proteinExistence type="predicted"/>
<protein>
    <submittedName>
        <fullName evidence="2">Uncharacterized protein</fullName>
    </submittedName>
</protein>
<keyword evidence="3" id="KW-1185">Reference proteome</keyword>
<reference evidence="2 3" key="1">
    <citation type="submission" date="2023-09" db="EMBL/GenBank/DDBJ databases">
        <title>Demequina sp. a novel bacteria isolated from Capsicum annuum.</title>
        <authorList>
            <person name="Humaira Z."/>
            <person name="Lee J."/>
            <person name="Cho D."/>
        </authorList>
    </citation>
    <scope>NUCLEOTIDE SEQUENCE [LARGE SCALE GENOMIC DNA]</scope>
    <source>
        <strain evidence="2 3">OYTSA14</strain>
    </source>
</reference>
<organism evidence="2 3">
    <name type="scientific">Demequina capsici</name>
    <dbReference type="NCBI Taxonomy" id="3075620"/>
    <lineage>
        <taxon>Bacteria</taxon>
        <taxon>Bacillati</taxon>
        <taxon>Actinomycetota</taxon>
        <taxon>Actinomycetes</taxon>
        <taxon>Micrococcales</taxon>
        <taxon>Demequinaceae</taxon>
        <taxon>Demequina</taxon>
    </lineage>
</organism>
<sequence>MSNGQPSPYENPDVRRTGPASLAALDSPATRRTIEQVARLEQEGARVSPVLRMLAGYAEGYRNAAANQEDN</sequence>
<dbReference type="Proteomes" id="UP001304125">
    <property type="component" value="Chromosome"/>
</dbReference>
<dbReference type="EMBL" id="CP134879">
    <property type="protein sequence ID" value="WNM25646.1"/>
    <property type="molecule type" value="Genomic_DNA"/>
</dbReference>
<evidence type="ECO:0000256" key="1">
    <source>
        <dbReference type="SAM" id="MobiDB-lite"/>
    </source>
</evidence>
<evidence type="ECO:0000313" key="3">
    <source>
        <dbReference type="Proteomes" id="UP001304125"/>
    </source>
</evidence>
<name>A0AA96FBQ8_9MICO</name>
<evidence type="ECO:0000313" key="2">
    <source>
        <dbReference type="EMBL" id="WNM25646.1"/>
    </source>
</evidence>
<dbReference type="RefSeq" id="WP_313500918.1">
    <property type="nucleotide sequence ID" value="NZ_CP134879.1"/>
</dbReference>
<dbReference type="AlphaFoldDB" id="A0AA96FBQ8"/>